<evidence type="ECO:0000313" key="4">
    <source>
        <dbReference type="Proteomes" id="UP000800235"/>
    </source>
</evidence>
<dbReference type="CDD" id="cd05233">
    <property type="entry name" value="SDR_c"/>
    <property type="match status" value="1"/>
</dbReference>
<evidence type="ECO:0000313" key="3">
    <source>
        <dbReference type="EMBL" id="KAF2418900.1"/>
    </source>
</evidence>
<dbReference type="SUPFAM" id="SSF51735">
    <property type="entry name" value="NAD(P)-binding Rossmann-fold domains"/>
    <property type="match status" value="1"/>
</dbReference>
<dbReference type="InterPro" id="IPR036291">
    <property type="entry name" value="NAD(P)-bd_dom_sf"/>
</dbReference>
<comment type="similarity">
    <text evidence="1">Belongs to the short-chain dehydrogenases/reductases (SDR) family.</text>
</comment>
<dbReference type="PRINTS" id="PR00081">
    <property type="entry name" value="GDHRDH"/>
</dbReference>
<dbReference type="EMBL" id="MU007123">
    <property type="protein sequence ID" value="KAF2418900.1"/>
    <property type="molecule type" value="Genomic_DNA"/>
</dbReference>
<reference evidence="3" key="1">
    <citation type="journal article" date="2020" name="Stud. Mycol.">
        <title>101 Dothideomycetes genomes: a test case for predicting lifestyles and emergence of pathogens.</title>
        <authorList>
            <person name="Haridas S."/>
            <person name="Albert R."/>
            <person name="Binder M."/>
            <person name="Bloem J."/>
            <person name="Labutti K."/>
            <person name="Salamov A."/>
            <person name="Andreopoulos B."/>
            <person name="Baker S."/>
            <person name="Barry K."/>
            <person name="Bills G."/>
            <person name="Bluhm B."/>
            <person name="Cannon C."/>
            <person name="Castanera R."/>
            <person name="Culley D."/>
            <person name="Daum C."/>
            <person name="Ezra D."/>
            <person name="Gonzalez J."/>
            <person name="Henrissat B."/>
            <person name="Kuo A."/>
            <person name="Liang C."/>
            <person name="Lipzen A."/>
            <person name="Lutzoni F."/>
            <person name="Magnuson J."/>
            <person name="Mondo S."/>
            <person name="Nolan M."/>
            <person name="Ohm R."/>
            <person name="Pangilinan J."/>
            <person name="Park H.-J."/>
            <person name="Ramirez L."/>
            <person name="Alfaro M."/>
            <person name="Sun H."/>
            <person name="Tritt A."/>
            <person name="Yoshinaga Y."/>
            <person name="Zwiers L.-H."/>
            <person name="Turgeon B."/>
            <person name="Goodwin S."/>
            <person name="Spatafora J."/>
            <person name="Crous P."/>
            <person name="Grigoriev I."/>
        </authorList>
    </citation>
    <scope>NUCLEOTIDE SEQUENCE</scope>
    <source>
        <strain evidence="3">CBS 130266</strain>
    </source>
</reference>
<dbReference type="Pfam" id="PF13561">
    <property type="entry name" value="adh_short_C2"/>
    <property type="match status" value="1"/>
</dbReference>
<evidence type="ECO:0000256" key="2">
    <source>
        <dbReference type="ARBA" id="ARBA00023002"/>
    </source>
</evidence>
<proteinExistence type="inferred from homology"/>
<evidence type="ECO:0000256" key="1">
    <source>
        <dbReference type="ARBA" id="ARBA00006484"/>
    </source>
</evidence>
<dbReference type="InterPro" id="IPR002347">
    <property type="entry name" value="SDR_fam"/>
</dbReference>
<dbReference type="GO" id="GO:0016616">
    <property type="term" value="F:oxidoreductase activity, acting on the CH-OH group of donors, NAD or NADP as acceptor"/>
    <property type="evidence" value="ECO:0007669"/>
    <property type="project" value="TreeGrafter"/>
</dbReference>
<dbReference type="PANTHER" id="PTHR42760">
    <property type="entry name" value="SHORT-CHAIN DEHYDROGENASES/REDUCTASES FAMILY MEMBER"/>
    <property type="match status" value="1"/>
</dbReference>
<comment type="caution">
    <text evidence="3">The sequence shown here is derived from an EMBL/GenBank/DDBJ whole genome shotgun (WGS) entry which is preliminary data.</text>
</comment>
<dbReference type="Gene3D" id="3.40.50.720">
    <property type="entry name" value="NAD(P)-binding Rossmann-like Domain"/>
    <property type="match status" value="1"/>
</dbReference>
<accession>A0A9P4NFR1</accession>
<protein>
    <submittedName>
        <fullName evidence="3">Short-chain dehydrogenase</fullName>
    </submittedName>
</protein>
<gene>
    <name evidence="3" type="ORF">EJ08DRAFT_621414</name>
</gene>
<dbReference type="AlphaFoldDB" id="A0A9P4NFR1"/>
<keyword evidence="2" id="KW-0560">Oxidoreductase</keyword>
<organism evidence="3 4">
    <name type="scientific">Tothia fuscella</name>
    <dbReference type="NCBI Taxonomy" id="1048955"/>
    <lineage>
        <taxon>Eukaryota</taxon>
        <taxon>Fungi</taxon>
        <taxon>Dikarya</taxon>
        <taxon>Ascomycota</taxon>
        <taxon>Pezizomycotina</taxon>
        <taxon>Dothideomycetes</taxon>
        <taxon>Pleosporomycetidae</taxon>
        <taxon>Venturiales</taxon>
        <taxon>Cylindrosympodiaceae</taxon>
        <taxon>Tothia</taxon>
    </lineage>
</organism>
<name>A0A9P4NFR1_9PEZI</name>
<dbReference type="OrthoDB" id="498125at2759"/>
<keyword evidence="4" id="KW-1185">Reference proteome</keyword>
<sequence>MAASDKLDPSSSIFTETLGIAPSNNRLAGRKVLVVGAGQRSIIDQDPPIGNGRAISTLFAREGAAVVCLDVNKQAAEATVGQIKSEGGEAYPYIFDVRNADAIPEAVDDAKEILGGKLDALVLVVGISRGLPMKKITRESWDDEFGVNVRSHMLFAQRALEIMDDGASIVTISSMAGQRAGTGNPTYETSKAAQVALARAIAKSGEPRGMRANVIAPGYVDTPMGRDASRHSKGRAYKVPLGRQATGWEVAYLALFLSSHESSYISGTTINMDAGSISGIDGRVRKAVETGKEKL</sequence>
<dbReference type="Proteomes" id="UP000800235">
    <property type="component" value="Unassembled WGS sequence"/>
</dbReference>
<dbReference type="PANTHER" id="PTHR42760:SF133">
    <property type="entry name" value="3-OXOACYL-[ACYL-CARRIER-PROTEIN] REDUCTASE"/>
    <property type="match status" value="1"/>
</dbReference>